<keyword evidence="1" id="KW-0863">Zinc-finger</keyword>
<sequence>MDIDKSILIRLAGEGAYQRGVKVYQSGAVLSVREKSNHILAKVEGTETYQVTLQITDKVLDGSCNCPASENFDFCKHCVATALAYQERQTEQNRLQNGAPLERIKAYINQLSEQETKEALFQLIADDDLLTRKWQLKADNAAGAIDTRQLKKQITQALPYRSIWEYSKVRNYFVRAETTLEAIFDIFATLKSEDAFSLCQYMSQRLNKVLERLDDSGGYRYSLEEQINEQLTTLFKRLPWAADKKSQFLLQALLNEDDYMVYPEIPGDFLDSATPEVNTLFYQAIQKAWDALPELAIDAGYDQQRPYNRLLYILLAQAKAEENLPREITLKTKVAVRVRDFIELAELNLTQENIEEAQLWLNKALQHPDNFRHVIAIKRLTIKLLEARKQPLAALKIQWEIFTKTEFFEDYQKLLKLTEQAGEDTAACYQQTESMLLKNSTDKQHSHWHAPGYSLVDFYIKNNQIEKAASYAINNETDSEQLKLIAGKIMPTDASLAFGFYQRLVMLYPQQTNNEAYQRTVDTLTELKQGLSKSSRWDSKFIILVDEIRQAYKAKRNLMKLLKQHFPEKGHK</sequence>
<feature type="domain" description="SWIM-type" evidence="2">
    <location>
        <begin position="49"/>
        <end position="86"/>
    </location>
</feature>
<name>A0AAE9YQM9_9GAMM</name>
<protein>
    <submittedName>
        <fullName evidence="3">SWIM zinc finger family protein</fullName>
    </submittedName>
</protein>
<dbReference type="InterPro" id="IPR007527">
    <property type="entry name" value="Znf_SWIM"/>
</dbReference>
<dbReference type="EMBL" id="CP059735">
    <property type="protein sequence ID" value="WDD98493.1"/>
    <property type="molecule type" value="Genomic_DNA"/>
</dbReference>
<reference evidence="3 4" key="1">
    <citation type="journal article" date="2015" name="Genome Announc.">
        <title>Draft Genome Sequences of Marine Isolates of Thalassomonas viridans and Thalassomonas actiniarum.</title>
        <authorList>
            <person name="Olonade I."/>
            <person name="van Zyl L.J."/>
            <person name="Trindade M."/>
        </authorList>
    </citation>
    <scope>NUCLEOTIDE SEQUENCE [LARGE SCALE GENOMIC DNA]</scope>
    <source>
        <strain evidence="3 4">A5K-106</strain>
    </source>
</reference>
<proteinExistence type="predicted"/>
<dbReference type="RefSeq" id="WP_044835897.1">
    <property type="nucleotide sequence ID" value="NZ_CP059735.1"/>
</dbReference>
<evidence type="ECO:0000256" key="1">
    <source>
        <dbReference type="PROSITE-ProRule" id="PRU00325"/>
    </source>
</evidence>
<dbReference type="AlphaFoldDB" id="A0AAE9YQM9"/>
<keyword evidence="4" id="KW-1185">Reference proteome</keyword>
<evidence type="ECO:0000259" key="2">
    <source>
        <dbReference type="PROSITE" id="PS50966"/>
    </source>
</evidence>
<evidence type="ECO:0000313" key="4">
    <source>
        <dbReference type="Proteomes" id="UP000032568"/>
    </source>
</evidence>
<dbReference type="GO" id="GO:0008270">
    <property type="term" value="F:zinc ion binding"/>
    <property type="evidence" value="ECO:0007669"/>
    <property type="project" value="UniProtKB-KW"/>
</dbReference>
<dbReference type="Proteomes" id="UP000032568">
    <property type="component" value="Chromosome"/>
</dbReference>
<keyword evidence="1" id="KW-0862">Zinc</keyword>
<dbReference type="Pfam" id="PF04434">
    <property type="entry name" value="SWIM"/>
    <property type="match status" value="1"/>
</dbReference>
<organism evidence="3 4">
    <name type="scientific">Thalassomonas actiniarum</name>
    <dbReference type="NCBI Taxonomy" id="485447"/>
    <lineage>
        <taxon>Bacteria</taxon>
        <taxon>Pseudomonadati</taxon>
        <taxon>Pseudomonadota</taxon>
        <taxon>Gammaproteobacteria</taxon>
        <taxon>Alteromonadales</taxon>
        <taxon>Colwelliaceae</taxon>
        <taxon>Thalassomonas</taxon>
    </lineage>
</organism>
<evidence type="ECO:0000313" key="3">
    <source>
        <dbReference type="EMBL" id="WDD98493.1"/>
    </source>
</evidence>
<keyword evidence="1" id="KW-0479">Metal-binding</keyword>
<dbReference type="PROSITE" id="PS50966">
    <property type="entry name" value="ZF_SWIM"/>
    <property type="match status" value="1"/>
</dbReference>
<dbReference type="KEGG" id="tact:SG35_025105"/>
<accession>A0AAE9YQM9</accession>
<gene>
    <name evidence="3" type="ORF">SG35_025105</name>
</gene>
<reference evidence="3 4" key="2">
    <citation type="journal article" date="2022" name="Mar. Drugs">
        <title>Bioassay-Guided Fractionation Leads to the Detection of Cholic Acid Generated by the Rare Thalassomonas sp.</title>
        <authorList>
            <person name="Pheiffer F."/>
            <person name="Schneider Y.K."/>
            <person name="Hansen E.H."/>
            <person name="Andersen J.H."/>
            <person name="Isaksson J."/>
            <person name="Busche T."/>
            <person name="R C."/>
            <person name="Kalinowski J."/>
            <person name="Zyl L.V."/>
            <person name="Trindade M."/>
        </authorList>
    </citation>
    <scope>NUCLEOTIDE SEQUENCE [LARGE SCALE GENOMIC DNA]</scope>
    <source>
        <strain evidence="3 4">A5K-106</strain>
    </source>
</reference>